<feature type="active site" description="Proton donor/acceptor" evidence="2">
    <location>
        <position position="87"/>
    </location>
</feature>
<feature type="active site" description="Tele-phosphohistidine intermediate" evidence="2">
    <location>
        <position position="9"/>
    </location>
</feature>
<accession>A0ABS6YB01</accession>
<dbReference type="NCBIfam" id="TIGR01258">
    <property type="entry name" value="pgm_1"/>
    <property type="match status" value="1"/>
</dbReference>
<feature type="site" description="Transition state stabilizer" evidence="2">
    <location>
        <position position="182"/>
    </location>
</feature>
<dbReference type="GO" id="GO:0004619">
    <property type="term" value="F:phosphoglycerate mutase activity"/>
    <property type="evidence" value="ECO:0007669"/>
    <property type="project" value="UniProtKB-EC"/>
</dbReference>
<dbReference type="Pfam" id="PF00300">
    <property type="entry name" value="His_Phos_1"/>
    <property type="match status" value="1"/>
</dbReference>
<dbReference type="EMBL" id="JAHXCT010000002">
    <property type="protein sequence ID" value="MBW4768743.1"/>
    <property type="molecule type" value="Genomic_DNA"/>
</dbReference>
<feature type="binding site" evidence="2">
    <location>
        <begin position="8"/>
        <end position="15"/>
    </location>
    <ligand>
        <name>substrate</name>
    </ligand>
</feature>
<sequence length="230" mass="26823">MKRLVIVRHGESEWNQKNLFTGWVDVELSDNGREEAKRAGKALKEAGIDFDICFTSYLKRAINTQQIILKEMEREWLPVFKSYKLNERHYGALSGLNKKETAEKYGDEQVKIWRRSFDVRPPKMEEDNPYNSLKNPAYRNVDPAEVPMCESLKDTIARTVPYFEKEIKPLVMEGKRVMIAAHGNSLRSLIKYFENISDEEIINVEIPTGTPLVYEFDDNFNVTNKYYLGK</sequence>
<evidence type="ECO:0000313" key="4">
    <source>
        <dbReference type="EMBL" id="MBW4768743.1"/>
    </source>
</evidence>
<dbReference type="Proteomes" id="UP000788426">
    <property type="component" value="Unassembled WGS sequence"/>
</dbReference>
<proteinExistence type="inferred from homology"/>
<dbReference type="CDD" id="cd07067">
    <property type="entry name" value="HP_PGM_like"/>
    <property type="match status" value="1"/>
</dbReference>
<comment type="caution">
    <text evidence="4">The sequence shown here is derived from an EMBL/GenBank/DDBJ whole genome shotgun (WGS) entry which is preliminary data.</text>
</comment>
<dbReference type="EC" id="5.4.2.11" evidence="2 3"/>
<feature type="binding site" evidence="2">
    <location>
        <position position="60"/>
    </location>
    <ligand>
        <name>substrate</name>
    </ligand>
</feature>
<dbReference type="InterPro" id="IPR001345">
    <property type="entry name" value="PG/BPGM_mutase_AS"/>
</dbReference>
<gene>
    <name evidence="2 4" type="primary">gpmA</name>
    <name evidence="4" type="ORF">KZO38_03070</name>
</gene>
<feature type="binding site" evidence="2">
    <location>
        <begin position="87"/>
        <end position="90"/>
    </location>
    <ligand>
        <name>substrate</name>
    </ligand>
</feature>
<comment type="similarity">
    <text evidence="2">Belongs to the phosphoglycerate mutase family. BPG-dependent PGAM subfamily.</text>
</comment>
<keyword evidence="5" id="KW-1185">Reference proteome</keyword>
<organism evidence="4 5">
    <name type="scientific">Hoylesella nanceiensis</name>
    <dbReference type="NCBI Taxonomy" id="425941"/>
    <lineage>
        <taxon>Bacteria</taxon>
        <taxon>Pseudomonadati</taxon>
        <taxon>Bacteroidota</taxon>
        <taxon>Bacteroidia</taxon>
        <taxon>Bacteroidales</taxon>
        <taxon>Prevotellaceae</taxon>
        <taxon>Hoylesella</taxon>
    </lineage>
</organism>
<protein>
    <recommendedName>
        <fullName evidence="2 3">2,3-bisphosphoglycerate-dependent phosphoglycerate mutase</fullName>
        <shortName evidence="2">BPG-dependent PGAM</shortName>
        <shortName evidence="2">PGAM</shortName>
        <shortName evidence="2">Phosphoglyceromutase</shortName>
        <shortName evidence="2">dPGM</shortName>
        <ecNumber evidence="2 3">5.4.2.11</ecNumber>
    </recommendedName>
</protein>
<keyword evidence="2" id="KW-0324">Glycolysis</keyword>
<feature type="binding site" evidence="2">
    <location>
        <position position="98"/>
    </location>
    <ligand>
        <name>substrate</name>
    </ligand>
</feature>
<feature type="binding site" evidence="2">
    <location>
        <begin position="21"/>
        <end position="22"/>
    </location>
    <ligand>
        <name>substrate</name>
    </ligand>
</feature>
<comment type="pathway">
    <text evidence="2 3">Carbohydrate degradation; glycolysis; pyruvate from D-glyceraldehyde 3-phosphate: step 3/5.</text>
</comment>
<dbReference type="NCBIfam" id="NF010713">
    <property type="entry name" value="PRK14115.1"/>
    <property type="match status" value="1"/>
</dbReference>
<dbReference type="RefSeq" id="WP_219479741.1">
    <property type="nucleotide sequence ID" value="NZ_CAJZHJ010000002.1"/>
</dbReference>
<dbReference type="InterPro" id="IPR005952">
    <property type="entry name" value="Phosphogly_mut1"/>
</dbReference>
<feature type="binding site" evidence="2">
    <location>
        <begin position="114"/>
        <end position="115"/>
    </location>
    <ligand>
        <name>substrate</name>
    </ligand>
</feature>
<evidence type="ECO:0000256" key="2">
    <source>
        <dbReference type="HAMAP-Rule" id="MF_01039"/>
    </source>
</evidence>
<evidence type="ECO:0000313" key="5">
    <source>
        <dbReference type="Proteomes" id="UP000788426"/>
    </source>
</evidence>
<name>A0ABS6YB01_9BACT</name>
<keyword evidence="1 2" id="KW-0312">Gluconeogenesis</keyword>
<dbReference type="InterPro" id="IPR013078">
    <property type="entry name" value="His_Pase_superF_clade-1"/>
</dbReference>
<keyword evidence="2 4" id="KW-0413">Isomerase</keyword>
<dbReference type="PANTHER" id="PTHR11931">
    <property type="entry name" value="PHOSPHOGLYCERATE MUTASE"/>
    <property type="match status" value="1"/>
</dbReference>
<feature type="binding site" evidence="2">
    <location>
        <begin position="183"/>
        <end position="184"/>
    </location>
    <ligand>
        <name>substrate</name>
    </ligand>
</feature>
<comment type="function">
    <text evidence="2 3">Catalyzes the interconversion of 2-phosphoglycerate and 3-phosphoglycerate.</text>
</comment>
<evidence type="ECO:0000256" key="1">
    <source>
        <dbReference type="ARBA" id="ARBA00022432"/>
    </source>
</evidence>
<dbReference type="PROSITE" id="PS00175">
    <property type="entry name" value="PG_MUTASE"/>
    <property type="match status" value="1"/>
</dbReference>
<evidence type="ECO:0000256" key="3">
    <source>
        <dbReference type="RuleBase" id="RU004512"/>
    </source>
</evidence>
<dbReference type="PIRSF" id="PIRSF000709">
    <property type="entry name" value="6PFK_2-Ptase"/>
    <property type="match status" value="1"/>
</dbReference>
<dbReference type="HAMAP" id="MF_01039">
    <property type="entry name" value="PGAM_GpmA"/>
    <property type="match status" value="1"/>
</dbReference>
<comment type="catalytic activity">
    <reaction evidence="2 3">
        <text>(2R)-2-phosphoglycerate = (2R)-3-phosphoglycerate</text>
        <dbReference type="Rhea" id="RHEA:15901"/>
        <dbReference type="ChEBI" id="CHEBI:58272"/>
        <dbReference type="ChEBI" id="CHEBI:58289"/>
        <dbReference type="EC" id="5.4.2.11"/>
    </reaction>
</comment>
<reference evidence="4 5" key="1">
    <citation type="submission" date="2021-07" db="EMBL/GenBank/DDBJ databases">
        <title>Genomic diversity and antimicrobial resistance of Prevotella spp. isolated from chronic lung disease airways.</title>
        <authorList>
            <person name="Webb K.A."/>
            <person name="Olagoke O.S."/>
            <person name="Baird T."/>
            <person name="Neill J."/>
            <person name="Pham A."/>
            <person name="Wells T.J."/>
            <person name="Ramsay K.A."/>
            <person name="Bell S.C."/>
            <person name="Sarovich D.S."/>
            <person name="Price E.P."/>
        </authorList>
    </citation>
    <scope>NUCLEOTIDE SEQUENCE [LARGE SCALE GENOMIC DNA]</scope>
    <source>
        <strain evidence="4 5">SCHI0011.S.12</strain>
    </source>
</reference>
<dbReference type="SMART" id="SM00855">
    <property type="entry name" value="PGAM"/>
    <property type="match status" value="1"/>
</dbReference>